<dbReference type="NCBIfam" id="TIGR00778">
    <property type="entry name" value="ahpD_dom"/>
    <property type="match status" value="1"/>
</dbReference>
<reference evidence="2 3" key="1">
    <citation type="journal article" date="2012" name="Environ. Microbiol.">
        <title>Complete genome of Candidatus Chloracidobacterium thermophilum, a chlorophyll-based photoheterotroph belonging to the phylum Acidobacteria.</title>
        <authorList>
            <person name="Garcia Costas A.M."/>
            <person name="Liu Z."/>
            <person name="Tomsho L.P."/>
            <person name="Schuster S.C."/>
            <person name="Ward D.M."/>
            <person name="Bryant D.A."/>
        </authorList>
    </citation>
    <scope>NUCLEOTIDE SEQUENCE [LARGE SCALE GENOMIC DNA]</scope>
    <source>
        <strain evidence="2 3">B</strain>
    </source>
</reference>
<accession>G2LK93</accession>
<proteinExistence type="predicted"/>
<protein>
    <submittedName>
        <fullName evidence="2">Alkylhydroperoxidase AhpD family core domain protein</fullName>
    </submittedName>
</protein>
<dbReference type="KEGG" id="ctm:Cabther_B0582"/>
<organism evidence="2 3">
    <name type="scientific">Chloracidobacterium thermophilum (strain B)</name>
    <dbReference type="NCBI Taxonomy" id="981222"/>
    <lineage>
        <taxon>Bacteria</taxon>
        <taxon>Pseudomonadati</taxon>
        <taxon>Acidobacteriota</taxon>
        <taxon>Terriglobia</taxon>
        <taxon>Terriglobales</taxon>
        <taxon>Acidobacteriaceae</taxon>
        <taxon>Chloracidobacterium</taxon>
    </lineage>
</organism>
<dbReference type="InterPro" id="IPR004675">
    <property type="entry name" value="AhpD_core"/>
</dbReference>
<dbReference type="InterPro" id="IPR029032">
    <property type="entry name" value="AhpD-like"/>
</dbReference>
<dbReference type="AlphaFoldDB" id="G2LK93"/>
<name>G2LK93_CHLTF</name>
<keyword evidence="2" id="KW-0575">Peroxidase</keyword>
<dbReference type="HOGENOM" id="CLU_1892463_0_0_0"/>
<dbReference type="PANTHER" id="PTHR33930">
    <property type="entry name" value="ALKYL HYDROPEROXIDE REDUCTASE AHPD"/>
    <property type="match status" value="1"/>
</dbReference>
<dbReference type="STRING" id="981222.Cabther_B0582"/>
<feature type="domain" description="Carboxymuconolactone decarboxylase-like" evidence="1">
    <location>
        <begin position="25"/>
        <end position="98"/>
    </location>
</feature>
<evidence type="ECO:0000313" key="2">
    <source>
        <dbReference type="EMBL" id="AEP13580.1"/>
    </source>
</evidence>
<evidence type="ECO:0000259" key="1">
    <source>
        <dbReference type="Pfam" id="PF02627"/>
    </source>
</evidence>
<evidence type="ECO:0000313" key="3">
    <source>
        <dbReference type="Proteomes" id="UP000006791"/>
    </source>
</evidence>
<dbReference type="Gene3D" id="1.20.1290.10">
    <property type="entry name" value="AhpD-like"/>
    <property type="match status" value="1"/>
</dbReference>
<dbReference type="GO" id="GO:0051920">
    <property type="term" value="F:peroxiredoxin activity"/>
    <property type="evidence" value="ECO:0007669"/>
    <property type="project" value="InterPro"/>
</dbReference>
<dbReference type="EMBL" id="CP002515">
    <property type="protein sequence ID" value="AEP13580.1"/>
    <property type="molecule type" value="Genomic_DNA"/>
</dbReference>
<dbReference type="Proteomes" id="UP000006791">
    <property type="component" value="Chromosome 2"/>
</dbReference>
<dbReference type="InterPro" id="IPR003779">
    <property type="entry name" value="CMD-like"/>
</dbReference>
<keyword evidence="2" id="KW-0560">Oxidoreductase</keyword>
<gene>
    <name evidence="2" type="ordered locus">Cabther_B0582</name>
</gene>
<dbReference type="RefSeq" id="WP_014101318.1">
    <property type="nucleotide sequence ID" value="NC_016025.1"/>
</dbReference>
<dbReference type="PANTHER" id="PTHR33930:SF2">
    <property type="entry name" value="BLR3452 PROTEIN"/>
    <property type="match status" value="1"/>
</dbReference>
<keyword evidence="3" id="KW-1185">Reference proteome</keyword>
<dbReference type="Pfam" id="PF02627">
    <property type="entry name" value="CMD"/>
    <property type="match status" value="1"/>
</dbReference>
<sequence length="134" mass="14338">MSDTQEPLIPTAGNAPTKSYSMLEPRMKKVYGAYYKELYYTPERRVLDPKIQELISIAASLVAKCEGCLDGHMKKALELGATKEEISETICIAAAINAAAMIDLSDRCAERLNLNHFPTTPPAAGASSSGSGAS</sequence>
<dbReference type="SUPFAM" id="SSF69118">
    <property type="entry name" value="AhpD-like"/>
    <property type="match status" value="1"/>
</dbReference>